<dbReference type="InterPro" id="IPR013568">
    <property type="entry name" value="SEFIR_dom"/>
</dbReference>
<dbReference type="Gene3D" id="3.40.50.10140">
    <property type="entry name" value="Toll/interleukin-1 receptor homology (TIR) domain"/>
    <property type="match status" value="1"/>
</dbReference>
<proteinExistence type="predicted"/>
<sequence>MSTPDTAAPKIFISYAWSSPDHNERVRGLADRLFGDGIEVIIDVYSLREGHDIIAFMEKLATQKDISKVLIISDKKYAEKADKRTGGVGTESQIISSEVYSSIEQEKFIPIVFELDDGKPALPVYLKNRYFIDMSTLESENENYERLIRNIYNKPQLKKPKLGKTPAFILEDTQQPTATAGRERTVRDAILKSRPYATNTINDYLGAISDEINNIPPSKHHNYSELEDEALKRIQDFTSTRDEFIGLLDFLAGHTTPGYLTEPLFAFFESVTKALSVPYPKGGGTIPPNESIEAAQFITYELFLHTVSALIRKSQFKTVNTMLSREYHAPLGNGEMAFDSFACFRPYLRVLEGYRKAKVSLVSPTAGLVKDRALGYVSFDEIMQTEFILTLFSFIHKQSLWFPLTLTFAGIGKTFPLFQRAESERVFDGLRELFAVEDKDQFVEMYSIANQANPLGRQIQFPNAHFHLKYEQLGNFGKLATRP</sequence>
<comment type="caution">
    <text evidence="2">The sequence shown here is derived from an EMBL/GenBank/DDBJ whole genome shotgun (WGS) entry which is preliminary data.</text>
</comment>
<keyword evidence="3" id="KW-1185">Reference proteome</keyword>
<evidence type="ECO:0000313" key="3">
    <source>
        <dbReference type="Proteomes" id="UP000315369"/>
    </source>
</evidence>
<gene>
    <name evidence="2" type="ORF">FJV41_44895</name>
</gene>
<dbReference type="InterPro" id="IPR035897">
    <property type="entry name" value="Toll_tir_struct_dom_sf"/>
</dbReference>
<dbReference type="Pfam" id="PF08357">
    <property type="entry name" value="SEFIR"/>
    <property type="match status" value="1"/>
</dbReference>
<dbReference type="OrthoDB" id="5149141at2"/>
<protein>
    <recommendedName>
        <fullName evidence="1">SEFIR domain-containing protein</fullName>
    </recommendedName>
</protein>
<dbReference type="RefSeq" id="WP_141648783.1">
    <property type="nucleotide sequence ID" value="NZ_VIFM01000353.1"/>
</dbReference>
<dbReference type="AlphaFoldDB" id="A0A540WKM6"/>
<evidence type="ECO:0000313" key="2">
    <source>
        <dbReference type="EMBL" id="TQF09377.1"/>
    </source>
</evidence>
<dbReference type="Proteomes" id="UP000315369">
    <property type="component" value="Unassembled WGS sequence"/>
</dbReference>
<evidence type="ECO:0000259" key="1">
    <source>
        <dbReference type="PROSITE" id="PS51534"/>
    </source>
</evidence>
<organism evidence="2 3">
    <name type="scientific">Myxococcus llanfairpwllgwyngyllgogerychwyrndrobwllllantysiliogogogochensis</name>
    <dbReference type="NCBI Taxonomy" id="2590453"/>
    <lineage>
        <taxon>Bacteria</taxon>
        <taxon>Pseudomonadati</taxon>
        <taxon>Myxococcota</taxon>
        <taxon>Myxococcia</taxon>
        <taxon>Myxococcales</taxon>
        <taxon>Cystobacterineae</taxon>
        <taxon>Myxococcaceae</taxon>
        <taxon>Myxococcus</taxon>
    </lineage>
</organism>
<dbReference type="EMBL" id="VIFM01000353">
    <property type="protein sequence ID" value="TQF09377.1"/>
    <property type="molecule type" value="Genomic_DNA"/>
</dbReference>
<name>A0A540WKM6_9BACT</name>
<feature type="domain" description="SEFIR" evidence="1">
    <location>
        <begin position="8"/>
        <end position="143"/>
    </location>
</feature>
<dbReference type="PROSITE" id="PS51534">
    <property type="entry name" value="SEFIR"/>
    <property type="match status" value="1"/>
</dbReference>
<accession>A0A540WKM6</accession>
<reference evidence="2 3" key="1">
    <citation type="submission" date="2019-06" db="EMBL/GenBank/DDBJ databases">
        <authorList>
            <person name="Livingstone P."/>
            <person name="Whitworth D."/>
        </authorList>
    </citation>
    <scope>NUCLEOTIDE SEQUENCE [LARGE SCALE GENOMIC DNA]</scope>
    <source>
        <strain evidence="2 3">AM401</strain>
    </source>
</reference>